<organism evidence="1 2">
    <name type="scientific">Megamonas hypermegale</name>
    <dbReference type="NCBI Taxonomy" id="158847"/>
    <lineage>
        <taxon>Bacteria</taxon>
        <taxon>Bacillati</taxon>
        <taxon>Bacillota</taxon>
        <taxon>Negativicutes</taxon>
        <taxon>Selenomonadales</taxon>
        <taxon>Selenomonadaceae</taxon>
        <taxon>Megamonas</taxon>
    </lineage>
</organism>
<evidence type="ECO:0000313" key="1">
    <source>
        <dbReference type="EMBL" id="SNV02201.1"/>
    </source>
</evidence>
<accession>A0A239TW53</accession>
<name>A0A239TW53_9FIRM</name>
<gene>
    <name evidence="1" type="ORF">SAMEA4364220_01559</name>
</gene>
<sequence>MLDEQIKDDLVLLLKKMNLCSIAREEICNLLDRERQKPEAIKTLRKYRGMLLEEIHDRQKLLDNLDFMIDKLKKG</sequence>
<dbReference type="GeneID" id="78507556"/>
<keyword evidence="2" id="KW-1185">Reference proteome</keyword>
<dbReference type="AlphaFoldDB" id="A0A239TW53"/>
<reference evidence="1 2" key="1">
    <citation type="submission" date="2017-06" db="EMBL/GenBank/DDBJ databases">
        <authorList>
            <consortium name="Pathogen Informatics"/>
        </authorList>
    </citation>
    <scope>NUCLEOTIDE SEQUENCE [LARGE SCALE GENOMIC DNA]</scope>
    <source>
        <strain evidence="1 2">NCTC10570</strain>
    </source>
</reference>
<dbReference type="Proteomes" id="UP000215383">
    <property type="component" value="Chromosome 1"/>
</dbReference>
<dbReference type="RefSeq" id="WP_036254729.1">
    <property type="nucleotide sequence ID" value="NZ_CALXYH010000012.1"/>
</dbReference>
<protein>
    <submittedName>
        <fullName evidence="1">Uncharacterized protein</fullName>
    </submittedName>
</protein>
<proteinExistence type="predicted"/>
<dbReference type="EMBL" id="LT906446">
    <property type="protein sequence ID" value="SNV02201.1"/>
    <property type="molecule type" value="Genomic_DNA"/>
</dbReference>
<evidence type="ECO:0000313" key="2">
    <source>
        <dbReference type="Proteomes" id="UP000215383"/>
    </source>
</evidence>